<comment type="caution">
    <text evidence="1">The sequence shown here is derived from an EMBL/GenBank/DDBJ whole genome shotgun (WGS) entry which is preliminary data.</text>
</comment>
<protein>
    <submittedName>
        <fullName evidence="1">Uncharacterized protein</fullName>
    </submittedName>
</protein>
<name>A0AAV7QSC6_PLEWA</name>
<evidence type="ECO:0000313" key="1">
    <source>
        <dbReference type="EMBL" id="KAJ1142322.1"/>
    </source>
</evidence>
<proteinExistence type="predicted"/>
<reference evidence="1" key="1">
    <citation type="journal article" date="2022" name="bioRxiv">
        <title>Sequencing and chromosome-scale assembly of the giantPleurodeles waltlgenome.</title>
        <authorList>
            <person name="Brown T."/>
            <person name="Elewa A."/>
            <person name="Iarovenko S."/>
            <person name="Subramanian E."/>
            <person name="Araus A.J."/>
            <person name="Petzold A."/>
            <person name="Susuki M."/>
            <person name="Suzuki K.-i.T."/>
            <person name="Hayashi T."/>
            <person name="Toyoda A."/>
            <person name="Oliveira C."/>
            <person name="Osipova E."/>
            <person name="Leigh N.D."/>
            <person name="Simon A."/>
            <person name="Yun M.H."/>
        </authorList>
    </citation>
    <scope>NUCLEOTIDE SEQUENCE</scope>
    <source>
        <strain evidence="1">20211129_DDA</strain>
        <tissue evidence="1">Liver</tissue>
    </source>
</reference>
<gene>
    <name evidence="1" type="ORF">NDU88_008648</name>
</gene>
<evidence type="ECO:0000313" key="2">
    <source>
        <dbReference type="Proteomes" id="UP001066276"/>
    </source>
</evidence>
<accession>A0AAV7QSC6</accession>
<organism evidence="1 2">
    <name type="scientific">Pleurodeles waltl</name>
    <name type="common">Iberian ribbed newt</name>
    <dbReference type="NCBI Taxonomy" id="8319"/>
    <lineage>
        <taxon>Eukaryota</taxon>
        <taxon>Metazoa</taxon>
        <taxon>Chordata</taxon>
        <taxon>Craniata</taxon>
        <taxon>Vertebrata</taxon>
        <taxon>Euteleostomi</taxon>
        <taxon>Amphibia</taxon>
        <taxon>Batrachia</taxon>
        <taxon>Caudata</taxon>
        <taxon>Salamandroidea</taxon>
        <taxon>Salamandridae</taxon>
        <taxon>Pleurodelinae</taxon>
        <taxon>Pleurodeles</taxon>
    </lineage>
</organism>
<keyword evidence="2" id="KW-1185">Reference proteome</keyword>
<dbReference type="Proteomes" id="UP001066276">
    <property type="component" value="Chromosome 6"/>
</dbReference>
<sequence>MERPLKSNPLLQDADTLGTYGASDLRSRLQSPHNVSRFSIVRKTPDDPSKDQRPCELVPVTYFRHLLLKSLELSFRGTLHLSSA</sequence>
<dbReference type="EMBL" id="JANPWB010000010">
    <property type="protein sequence ID" value="KAJ1142322.1"/>
    <property type="molecule type" value="Genomic_DNA"/>
</dbReference>
<dbReference type="AlphaFoldDB" id="A0AAV7QSC6"/>